<protein>
    <submittedName>
        <fullName evidence="1">TgtA5 cluster protein 1</fullName>
    </submittedName>
</protein>
<reference evidence="1 2" key="1">
    <citation type="submission" date="2015-06" db="EMBL/GenBank/DDBJ databases">
        <title>Draft genome sequence of an Alphaproteobacteria species associated to the Mediterranean sponge Oscarella lobularis.</title>
        <authorList>
            <person name="Jourda C."/>
            <person name="Santini S."/>
            <person name="Claverie J.-M."/>
        </authorList>
    </citation>
    <scope>NUCLEOTIDE SEQUENCE [LARGE SCALE GENOMIC DNA]</scope>
    <source>
        <strain evidence="1">IGS</strain>
    </source>
</reference>
<dbReference type="Proteomes" id="UP000037178">
    <property type="component" value="Unassembled WGS sequence"/>
</dbReference>
<dbReference type="InterPro" id="IPR017642">
    <property type="entry name" value="DNA_S_mod_DndB"/>
</dbReference>
<comment type="caution">
    <text evidence="1">The sequence shown here is derived from an EMBL/GenBank/DDBJ whole genome shotgun (WGS) entry which is preliminary data.</text>
</comment>
<dbReference type="EMBL" id="LFTY01000002">
    <property type="protein sequence ID" value="KMW57696.1"/>
    <property type="molecule type" value="Genomic_DNA"/>
</dbReference>
<dbReference type="CDD" id="cd16413">
    <property type="entry name" value="DGQHR_domain"/>
    <property type="match status" value="1"/>
</dbReference>
<dbReference type="InterPro" id="IPR017601">
    <property type="entry name" value="DGQHR-contain_dom"/>
</dbReference>
<name>A0A0J9E4M3_9RHOB</name>
<evidence type="ECO:0000313" key="1">
    <source>
        <dbReference type="EMBL" id="KMW57696.1"/>
    </source>
</evidence>
<dbReference type="AlphaFoldDB" id="A0A0J9E4M3"/>
<evidence type="ECO:0000313" key="2">
    <source>
        <dbReference type="Proteomes" id="UP000037178"/>
    </source>
</evidence>
<keyword evidence="2" id="KW-1185">Reference proteome</keyword>
<dbReference type="OrthoDB" id="9789139at2"/>
<dbReference type="STRING" id="1675527.AIOL_002662"/>
<organism evidence="1 2">
    <name type="scientific">Candidatus Rhodobacter oscarellae</name>
    <dbReference type="NCBI Taxonomy" id="1675527"/>
    <lineage>
        <taxon>Bacteria</taxon>
        <taxon>Pseudomonadati</taxon>
        <taxon>Pseudomonadota</taxon>
        <taxon>Alphaproteobacteria</taxon>
        <taxon>Rhodobacterales</taxon>
        <taxon>Rhodobacter group</taxon>
        <taxon>Rhodobacter</taxon>
    </lineage>
</organism>
<dbReference type="PATRIC" id="fig|1675527.3.peg.2790"/>
<accession>A0A0J9E4M3</accession>
<sequence>MMTQKNTISFPAIKMKQPIGEFLVGAMQANDLVKVSYADVRRLHENEMDDYIGIQRRLTLQRSKELKEYVNSFDATFPTAVILSVKEENAVYDEEKRELTLVGTDDTPIDDVAKIIDGQHRVDGLSAFKGETFEVNVSIFVGVDIATQANIFATVNLAQTKVNRSLAYDLLAYENLRSPQKVAHHIAVALDGLEYSPFFHRVKRLGSATPGRKNETITQAAMVESILDLTSKDPMTDRNSFFHRLRISPPTEDELERFPFRQMFLEKQDDKITQILLNYFTAVKVKWPDSWEDLDRKGNVLPKTNGLKALMRFLKIVYPLTSGGDYSAVPTKSAFSAYFEKVALKDADFNTDTFKPGTSGEATLLKVLRQSLEENSEVQDPLIS</sequence>
<gene>
    <name evidence="1" type="ORF">AIOL_002662</name>
</gene>
<proteinExistence type="predicted"/>
<dbReference type="NCBIfam" id="TIGR03187">
    <property type="entry name" value="DGQHR"/>
    <property type="match status" value="1"/>
</dbReference>
<dbReference type="Pfam" id="PF14072">
    <property type="entry name" value="DndB"/>
    <property type="match status" value="1"/>
</dbReference>